<evidence type="ECO:0000256" key="2">
    <source>
        <dbReference type="ARBA" id="ARBA00022670"/>
    </source>
</evidence>
<proteinExistence type="inferred from homology"/>
<evidence type="ECO:0000256" key="5">
    <source>
        <dbReference type="PROSITE-ProRule" id="PRU01240"/>
    </source>
</evidence>
<dbReference type="InterPro" id="IPR036852">
    <property type="entry name" value="Peptidase_S8/S53_dom_sf"/>
</dbReference>
<feature type="domain" description="Peptidase S8/S53" evidence="6">
    <location>
        <begin position="106"/>
        <end position="337"/>
    </location>
</feature>
<dbReference type="GO" id="GO:0004252">
    <property type="term" value="F:serine-type endopeptidase activity"/>
    <property type="evidence" value="ECO:0007669"/>
    <property type="project" value="UniProtKB-UniRule"/>
</dbReference>
<dbReference type="InterPro" id="IPR050131">
    <property type="entry name" value="Peptidase_S8_subtilisin-like"/>
</dbReference>
<feature type="active site" description="Charge relay system" evidence="5">
    <location>
        <position position="304"/>
    </location>
</feature>
<feature type="active site" description="Charge relay system" evidence="5">
    <location>
        <position position="112"/>
    </location>
</feature>
<evidence type="ECO:0000313" key="8">
    <source>
        <dbReference type="Proteomes" id="UP000247681"/>
    </source>
</evidence>
<evidence type="ECO:0000256" key="1">
    <source>
        <dbReference type="ARBA" id="ARBA00011073"/>
    </source>
</evidence>
<sequence>MERYKVIVPRLNVRKAPVDNFKVKNIITTVNEGLILDLVEVFDVPNPSLGKWYTDGKGQFYSGLGLTLLGKDIKLNELLPQEYPWWIKQLGIDHIWNNYKEKGNLAKVAVIDTGYNINNPEINNGVVGTYLHPSFLGKTTINDNDGHGTYCASVIGARNKINIISCAPESQLYISKMSNKNAFKENNLSDSIEDAIRNKVDIISISNTGDAFEFDKVETAINTAVKENILVIAAIGNNESETHKNGGGYPALYNSCLAVGSSDKNNKISLVTLINSKTEINAPGEDIYGYILNNNPEKYPTSTSVATAIVSGICALIISYHKKNGITYTVSSIKKLISDFYEPTIDNPQQKIISPTKIFNNITN</sequence>
<keyword evidence="4 5" id="KW-0720">Serine protease</keyword>
<dbReference type="RefSeq" id="WP_110348748.1">
    <property type="nucleotide sequence ID" value="NZ_QJHL01000008.1"/>
</dbReference>
<dbReference type="PANTHER" id="PTHR43806">
    <property type="entry name" value="PEPTIDASE S8"/>
    <property type="match status" value="1"/>
</dbReference>
<evidence type="ECO:0000256" key="4">
    <source>
        <dbReference type="ARBA" id="ARBA00022825"/>
    </source>
</evidence>
<dbReference type="AlphaFoldDB" id="A0A2V4BYV9"/>
<name>A0A2V4BYV9_9FLAO</name>
<evidence type="ECO:0000313" key="7">
    <source>
        <dbReference type="EMBL" id="PXY43043.1"/>
    </source>
</evidence>
<protein>
    <recommendedName>
        <fullName evidence="6">Peptidase S8/S53 domain-containing protein</fullName>
    </recommendedName>
</protein>
<dbReference type="SUPFAM" id="SSF52743">
    <property type="entry name" value="Subtilisin-like"/>
    <property type="match status" value="1"/>
</dbReference>
<dbReference type="OrthoDB" id="1055762at2"/>
<reference evidence="7 8" key="1">
    <citation type="submission" date="2018-05" db="EMBL/GenBank/DDBJ databases">
        <title>Flavobacterium sp. strain IMCC34758, incomplete genome.</title>
        <authorList>
            <person name="Joung Y."/>
        </authorList>
    </citation>
    <scope>NUCLEOTIDE SEQUENCE [LARGE SCALE GENOMIC DNA]</scope>
    <source>
        <strain evidence="7 8">IMCC34758</strain>
    </source>
</reference>
<accession>A0A2V4BYV9</accession>
<evidence type="ECO:0000256" key="3">
    <source>
        <dbReference type="ARBA" id="ARBA00022801"/>
    </source>
</evidence>
<organism evidence="7 8">
    <name type="scientific">Flavobacterium hydrophilum</name>
    <dbReference type="NCBI Taxonomy" id="2211445"/>
    <lineage>
        <taxon>Bacteria</taxon>
        <taxon>Pseudomonadati</taxon>
        <taxon>Bacteroidota</taxon>
        <taxon>Flavobacteriia</taxon>
        <taxon>Flavobacteriales</taxon>
        <taxon>Flavobacteriaceae</taxon>
        <taxon>Flavobacterium</taxon>
    </lineage>
</organism>
<dbReference type="PROSITE" id="PS51892">
    <property type="entry name" value="SUBTILASE"/>
    <property type="match status" value="1"/>
</dbReference>
<dbReference type="Pfam" id="PF00082">
    <property type="entry name" value="Peptidase_S8"/>
    <property type="match status" value="1"/>
</dbReference>
<dbReference type="GO" id="GO:0006508">
    <property type="term" value="P:proteolysis"/>
    <property type="evidence" value="ECO:0007669"/>
    <property type="project" value="UniProtKB-KW"/>
</dbReference>
<keyword evidence="8" id="KW-1185">Reference proteome</keyword>
<dbReference type="InterPro" id="IPR000209">
    <property type="entry name" value="Peptidase_S8/S53_dom"/>
</dbReference>
<comment type="similarity">
    <text evidence="1 5">Belongs to the peptidase S8 family.</text>
</comment>
<dbReference type="Proteomes" id="UP000247681">
    <property type="component" value="Unassembled WGS sequence"/>
</dbReference>
<dbReference type="PRINTS" id="PR00723">
    <property type="entry name" value="SUBTILISIN"/>
</dbReference>
<feature type="active site" description="Charge relay system" evidence="5">
    <location>
        <position position="147"/>
    </location>
</feature>
<dbReference type="Gene3D" id="3.40.50.200">
    <property type="entry name" value="Peptidase S8/S53 domain"/>
    <property type="match status" value="1"/>
</dbReference>
<dbReference type="InterPro" id="IPR015500">
    <property type="entry name" value="Peptidase_S8_subtilisin-rel"/>
</dbReference>
<dbReference type="PROSITE" id="PS00137">
    <property type="entry name" value="SUBTILASE_HIS"/>
    <property type="match status" value="1"/>
</dbReference>
<dbReference type="PANTHER" id="PTHR43806:SF11">
    <property type="entry name" value="CEREVISIN-RELATED"/>
    <property type="match status" value="1"/>
</dbReference>
<keyword evidence="3 5" id="KW-0378">Hydrolase</keyword>
<keyword evidence="2 5" id="KW-0645">Protease</keyword>
<dbReference type="EMBL" id="QJHL01000008">
    <property type="protein sequence ID" value="PXY43043.1"/>
    <property type="molecule type" value="Genomic_DNA"/>
</dbReference>
<evidence type="ECO:0000259" key="6">
    <source>
        <dbReference type="Pfam" id="PF00082"/>
    </source>
</evidence>
<dbReference type="InterPro" id="IPR022398">
    <property type="entry name" value="Peptidase_S8_His-AS"/>
</dbReference>
<gene>
    <name evidence="7" type="ORF">DMB68_21840</name>
</gene>
<comment type="caution">
    <text evidence="7">The sequence shown here is derived from an EMBL/GenBank/DDBJ whole genome shotgun (WGS) entry which is preliminary data.</text>
</comment>